<feature type="transmembrane region" description="Helical" evidence="1">
    <location>
        <begin position="145"/>
        <end position="163"/>
    </location>
</feature>
<gene>
    <name evidence="2" type="ORF">N568_0101020</name>
</gene>
<accession>V8AS66</accession>
<sequence>MLEIIIRVLGIIFSSGIVIAIFNIFLEKRKSKNKISERLTLDIIENIFSPTLLKKKYEEAEARKQVQYFRETLQNSIYSSYLFELLHDSIELDNINESNSDEFRDLYYRFRQRYFETLISLRKQTGMSVGKEQTKEARKLRFEAYGLYMTLPAFILAIISGKVPYDKLFIGATTSISTALLFIGILTWAIAKAGEEVWGLLVIIVRFIKKIVLSIYYRIKKYLIK</sequence>
<organism evidence="2 3">
    <name type="scientific">Lactococcus garvieae TRF1</name>
    <dbReference type="NCBI Taxonomy" id="1380772"/>
    <lineage>
        <taxon>Bacteria</taxon>
        <taxon>Bacillati</taxon>
        <taxon>Bacillota</taxon>
        <taxon>Bacilli</taxon>
        <taxon>Lactobacillales</taxon>
        <taxon>Streptococcaceae</taxon>
        <taxon>Lactococcus</taxon>
    </lineage>
</organism>
<keyword evidence="1" id="KW-0812">Transmembrane</keyword>
<feature type="transmembrane region" description="Helical" evidence="1">
    <location>
        <begin position="197"/>
        <end position="219"/>
    </location>
</feature>
<protein>
    <submittedName>
        <fullName evidence="2">Uncharacterized protein</fullName>
    </submittedName>
</protein>
<evidence type="ECO:0000256" key="1">
    <source>
        <dbReference type="SAM" id="Phobius"/>
    </source>
</evidence>
<reference evidence="2 3" key="1">
    <citation type="submission" date="2013-07" db="EMBL/GenBank/DDBJ databases">
        <title>Isolation of Lactococcus garvieae strain TRF1 from the fecal material of a timber rattlesnake.</title>
        <authorList>
            <person name="McLaughlin R.W."/>
            <person name="Cochran P.A."/>
            <person name="Dowd S.E."/>
        </authorList>
    </citation>
    <scope>NUCLEOTIDE SEQUENCE [LARGE SCALE GENOMIC DNA]</scope>
    <source>
        <strain evidence="2 3">TRF1</strain>
    </source>
</reference>
<keyword evidence="1" id="KW-1133">Transmembrane helix</keyword>
<dbReference type="Proteomes" id="UP000018692">
    <property type="component" value="Unassembled WGS sequence"/>
</dbReference>
<dbReference type="AlphaFoldDB" id="V8AS66"/>
<evidence type="ECO:0000313" key="3">
    <source>
        <dbReference type="Proteomes" id="UP000018692"/>
    </source>
</evidence>
<feature type="transmembrane region" description="Helical" evidence="1">
    <location>
        <begin position="169"/>
        <end position="190"/>
    </location>
</feature>
<proteinExistence type="predicted"/>
<comment type="caution">
    <text evidence="2">The sequence shown here is derived from an EMBL/GenBank/DDBJ whole genome shotgun (WGS) entry which is preliminary data.</text>
</comment>
<keyword evidence="1" id="KW-0472">Membrane</keyword>
<dbReference type="PATRIC" id="fig|1380772.3.peg.221"/>
<evidence type="ECO:0000313" key="2">
    <source>
        <dbReference type="EMBL" id="ETD05683.1"/>
    </source>
</evidence>
<name>V8AS66_9LACT</name>
<dbReference type="EMBL" id="AVFE01000002">
    <property type="protein sequence ID" value="ETD05683.1"/>
    <property type="molecule type" value="Genomic_DNA"/>
</dbReference>
<feature type="transmembrane region" description="Helical" evidence="1">
    <location>
        <begin position="6"/>
        <end position="26"/>
    </location>
</feature>